<dbReference type="InterPro" id="IPR038062">
    <property type="entry name" value="ScdA-like_N_sf"/>
</dbReference>
<reference evidence="2 3" key="1">
    <citation type="submission" date="2016-07" db="EMBL/GenBank/DDBJ databases">
        <title>Draft genome of Scalindua rubra, obtained from a brine-seawater interface in the Red Sea, sheds light on salt adaptation in anammox bacteria.</title>
        <authorList>
            <person name="Speth D.R."/>
            <person name="Lagkouvardos I."/>
            <person name="Wang Y."/>
            <person name="Qian P.-Y."/>
            <person name="Dutilh B.E."/>
            <person name="Jetten M.S."/>
        </authorList>
    </citation>
    <scope>NUCLEOTIDE SEQUENCE [LARGE SCALE GENOMIC DNA]</scope>
    <source>
        <strain evidence="2">BSI-1</strain>
    </source>
</reference>
<feature type="domain" description="DUF1858" evidence="1">
    <location>
        <begin position="7"/>
        <end position="61"/>
    </location>
</feature>
<gene>
    <name evidence="2" type="ORF">SCARUB_02562</name>
</gene>
<proteinExistence type="predicted"/>
<dbReference type="PANTHER" id="PTHR39341:SF1">
    <property type="entry name" value="DUF1858 DOMAIN-CONTAINING PROTEIN"/>
    <property type="match status" value="1"/>
</dbReference>
<dbReference type="NCBIfam" id="TIGR03980">
    <property type="entry name" value="prismane_assoc"/>
    <property type="match status" value="1"/>
</dbReference>
<dbReference type="Pfam" id="PF08984">
    <property type="entry name" value="DUF1858"/>
    <property type="match status" value="1"/>
</dbReference>
<protein>
    <recommendedName>
        <fullName evidence="1">DUF1858 domain-containing protein</fullName>
    </recommendedName>
</protein>
<accession>A0A1E3XBH9</accession>
<evidence type="ECO:0000313" key="2">
    <source>
        <dbReference type="EMBL" id="ODS32314.1"/>
    </source>
</evidence>
<dbReference type="AlphaFoldDB" id="A0A1E3XBH9"/>
<dbReference type="Gene3D" id="1.10.3910.10">
    <property type="entry name" value="SP0561-like"/>
    <property type="match status" value="1"/>
</dbReference>
<dbReference type="InterPro" id="IPR023883">
    <property type="entry name" value="CHP03980_redox-disulphide"/>
</dbReference>
<evidence type="ECO:0000259" key="1">
    <source>
        <dbReference type="Pfam" id="PF08984"/>
    </source>
</evidence>
<comment type="caution">
    <text evidence="2">The sequence shown here is derived from an EMBL/GenBank/DDBJ whole genome shotgun (WGS) entry which is preliminary data.</text>
</comment>
<dbReference type="InterPro" id="IPR015077">
    <property type="entry name" value="DUF1858"/>
</dbReference>
<dbReference type="Proteomes" id="UP000094056">
    <property type="component" value="Unassembled WGS sequence"/>
</dbReference>
<name>A0A1E3XBH9_9BACT</name>
<sequence length="74" mass="8442">MSENFKITKKSSIGEVFQKYPETEPVFQKYFGSGCFTCPGSKMEDIAFGAMMHNIDPDKIIEELNEAINKKKDE</sequence>
<organism evidence="2 3">
    <name type="scientific">Candidatus Scalindua rubra</name>
    <dbReference type="NCBI Taxonomy" id="1872076"/>
    <lineage>
        <taxon>Bacteria</taxon>
        <taxon>Pseudomonadati</taxon>
        <taxon>Planctomycetota</taxon>
        <taxon>Candidatus Brocadiia</taxon>
        <taxon>Candidatus Brocadiales</taxon>
        <taxon>Candidatus Scalinduaceae</taxon>
        <taxon>Candidatus Scalindua</taxon>
    </lineage>
</organism>
<dbReference type="PANTHER" id="PTHR39341">
    <property type="entry name" value="BSL7085 PROTEIN"/>
    <property type="match status" value="1"/>
</dbReference>
<evidence type="ECO:0000313" key="3">
    <source>
        <dbReference type="Proteomes" id="UP000094056"/>
    </source>
</evidence>
<dbReference type="EMBL" id="MAYW01000068">
    <property type="protein sequence ID" value="ODS32314.1"/>
    <property type="molecule type" value="Genomic_DNA"/>
</dbReference>
<dbReference type="SUPFAM" id="SSF140683">
    <property type="entry name" value="SP0561-like"/>
    <property type="match status" value="1"/>
</dbReference>